<dbReference type="Gene3D" id="1.10.10.10">
    <property type="entry name" value="Winged helix-like DNA-binding domain superfamily/Winged helix DNA-binding domain"/>
    <property type="match status" value="1"/>
</dbReference>
<dbReference type="InterPro" id="IPR036388">
    <property type="entry name" value="WH-like_DNA-bd_sf"/>
</dbReference>
<keyword evidence="7" id="KW-1185">Reference proteome</keyword>
<evidence type="ECO:0000256" key="1">
    <source>
        <dbReference type="ARBA" id="ARBA00009437"/>
    </source>
</evidence>
<gene>
    <name evidence="6" type="ORF">JHL17_11730</name>
</gene>
<dbReference type="PANTHER" id="PTHR30427:SF1">
    <property type="entry name" value="TRANSCRIPTIONAL ACTIVATOR PROTEIN LYSR"/>
    <property type="match status" value="1"/>
</dbReference>
<organism evidence="6 7">
    <name type="scientific">Azospirillum endophyticum</name>
    <dbReference type="NCBI Taxonomy" id="2800326"/>
    <lineage>
        <taxon>Bacteria</taxon>
        <taxon>Pseudomonadati</taxon>
        <taxon>Pseudomonadota</taxon>
        <taxon>Alphaproteobacteria</taxon>
        <taxon>Rhodospirillales</taxon>
        <taxon>Azospirillaceae</taxon>
        <taxon>Azospirillum</taxon>
    </lineage>
</organism>
<evidence type="ECO:0000313" key="7">
    <source>
        <dbReference type="Proteomes" id="UP000652760"/>
    </source>
</evidence>
<comment type="similarity">
    <text evidence="1">Belongs to the LysR transcriptional regulatory family.</text>
</comment>
<evidence type="ECO:0000259" key="5">
    <source>
        <dbReference type="PROSITE" id="PS50931"/>
    </source>
</evidence>
<dbReference type="EMBL" id="JAENHM010000034">
    <property type="protein sequence ID" value="MBK1838085.1"/>
    <property type="molecule type" value="Genomic_DNA"/>
</dbReference>
<keyword evidence="3" id="KW-0238">DNA-binding</keyword>
<dbReference type="PROSITE" id="PS50931">
    <property type="entry name" value="HTH_LYSR"/>
    <property type="match status" value="1"/>
</dbReference>
<keyword evidence="4" id="KW-0804">Transcription</keyword>
<dbReference type="InterPro" id="IPR036390">
    <property type="entry name" value="WH_DNA-bd_sf"/>
</dbReference>
<dbReference type="Proteomes" id="UP000652760">
    <property type="component" value="Unassembled WGS sequence"/>
</dbReference>
<dbReference type="PANTHER" id="PTHR30427">
    <property type="entry name" value="TRANSCRIPTIONAL ACTIVATOR PROTEIN LYSR"/>
    <property type="match status" value="1"/>
</dbReference>
<evidence type="ECO:0000313" key="6">
    <source>
        <dbReference type="EMBL" id="MBK1838085.1"/>
    </source>
</evidence>
<sequence>MASQRELEALRAFVESGSVSQAAERLGRTQPQVGRLLTALEEEVGFPIFSRDTRPLTLTREGREFYSQVERVLSGYDGLKRFAAQMRQGRRDHVRVLTAPFIAHAIVADAVAALAATSPSFTASIESRVRLDIETWVGQETFDLGITVLPLSHPAFKTEEFLRTEAMVAMLPDHPFAHYDSVDFLDLIEVDVIVMHPRSIIRQHLERLCRETGKTLKSRFEATNGVIACQLAGRGLGCCLSDPFVAQSSGVPNLVLKPFRPAFPLQYGFLYPTWQSRSPAVDELASEIARIAHAQHLLLNVHPENTAGAAAPRVRSVQTDSSQA</sequence>
<dbReference type="RefSeq" id="WP_200193260.1">
    <property type="nucleotide sequence ID" value="NZ_JAENHM010000034.1"/>
</dbReference>
<reference evidence="7" key="1">
    <citation type="submission" date="2021-01" db="EMBL/GenBank/DDBJ databases">
        <title>Genome public.</title>
        <authorList>
            <person name="Liu C."/>
            <person name="Sun Q."/>
        </authorList>
    </citation>
    <scope>NUCLEOTIDE SEQUENCE [LARGE SCALE GENOMIC DNA]</scope>
    <source>
        <strain evidence="7">YIM B02556</strain>
    </source>
</reference>
<evidence type="ECO:0000256" key="2">
    <source>
        <dbReference type="ARBA" id="ARBA00023015"/>
    </source>
</evidence>
<dbReference type="SUPFAM" id="SSF53850">
    <property type="entry name" value="Periplasmic binding protein-like II"/>
    <property type="match status" value="1"/>
</dbReference>
<dbReference type="SUPFAM" id="SSF46785">
    <property type="entry name" value="Winged helix' DNA-binding domain"/>
    <property type="match status" value="1"/>
</dbReference>
<dbReference type="Pfam" id="PF03466">
    <property type="entry name" value="LysR_substrate"/>
    <property type="match status" value="1"/>
</dbReference>
<accession>A0ABS1F3U8</accession>
<protein>
    <submittedName>
        <fullName evidence="6">LysR family transcriptional regulator</fullName>
    </submittedName>
</protein>
<dbReference type="PRINTS" id="PR00039">
    <property type="entry name" value="HTHLYSR"/>
</dbReference>
<feature type="domain" description="HTH lysR-type" evidence="5">
    <location>
        <begin position="1"/>
        <end position="59"/>
    </location>
</feature>
<evidence type="ECO:0000256" key="4">
    <source>
        <dbReference type="ARBA" id="ARBA00023163"/>
    </source>
</evidence>
<dbReference type="InterPro" id="IPR005119">
    <property type="entry name" value="LysR_subst-bd"/>
</dbReference>
<proteinExistence type="inferred from homology"/>
<name>A0ABS1F3U8_9PROT</name>
<keyword evidence="2" id="KW-0805">Transcription regulation</keyword>
<dbReference type="Gene3D" id="3.40.190.290">
    <property type="match status" value="1"/>
</dbReference>
<dbReference type="Pfam" id="PF00126">
    <property type="entry name" value="HTH_1"/>
    <property type="match status" value="1"/>
</dbReference>
<dbReference type="InterPro" id="IPR000847">
    <property type="entry name" value="LysR_HTH_N"/>
</dbReference>
<comment type="caution">
    <text evidence="6">The sequence shown here is derived from an EMBL/GenBank/DDBJ whole genome shotgun (WGS) entry which is preliminary data.</text>
</comment>
<evidence type="ECO:0000256" key="3">
    <source>
        <dbReference type="ARBA" id="ARBA00023125"/>
    </source>
</evidence>